<dbReference type="Pfam" id="PF01814">
    <property type="entry name" value="Hemerythrin"/>
    <property type="match status" value="1"/>
</dbReference>
<dbReference type="GO" id="GO:0005886">
    <property type="term" value="C:plasma membrane"/>
    <property type="evidence" value="ECO:0007669"/>
    <property type="project" value="TreeGrafter"/>
</dbReference>
<feature type="domain" description="DUF438" evidence="2">
    <location>
        <begin position="15"/>
        <end position="80"/>
    </location>
</feature>
<dbReference type="AlphaFoldDB" id="A0A0F9C5D6"/>
<dbReference type="PANTHER" id="PTHR39966:SF3">
    <property type="entry name" value="DUF438 DOMAIN-CONTAINING PROTEIN"/>
    <property type="match status" value="1"/>
</dbReference>
<reference evidence="3" key="1">
    <citation type="journal article" date="2015" name="Nature">
        <title>Complex archaea that bridge the gap between prokaryotes and eukaryotes.</title>
        <authorList>
            <person name="Spang A."/>
            <person name="Saw J.H."/>
            <person name="Jorgensen S.L."/>
            <person name="Zaremba-Niedzwiedzka K."/>
            <person name="Martijn J."/>
            <person name="Lind A.E."/>
            <person name="van Eijk R."/>
            <person name="Schleper C."/>
            <person name="Guy L."/>
            <person name="Ettema T.J."/>
        </authorList>
    </citation>
    <scope>NUCLEOTIDE SEQUENCE</scope>
</reference>
<feature type="domain" description="Hemerythrin-like" evidence="1">
    <location>
        <begin position="91"/>
        <end position="228"/>
    </location>
</feature>
<dbReference type="Pfam" id="PF04282">
    <property type="entry name" value="DUF438"/>
    <property type="match status" value="1"/>
</dbReference>
<evidence type="ECO:0000313" key="3">
    <source>
        <dbReference type="EMBL" id="KKL44508.1"/>
    </source>
</evidence>
<organism evidence="3">
    <name type="scientific">marine sediment metagenome</name>
    <dbReference type="NCBI Taxonomy" id="412755"/>
    <lineage>
        <taxon>unclassified sequences</taxon>
        <taxon>metagenomes</taxon>
        <taxon>ecological metagenomes</taxon>
    </lineage>
</organism>
<accession>A0A0F9C5D6</accession>
<dbReference type="EMBL" id="LAZR01034732">
    <property type="protein sequence ID" value="KKL44508.1"/>
    <property type="molecule type" value="Genomic_DNA"/>
</dbReference>
<proteinExistence type="predicted"/>
<evidence type="ECO:0008006" key="4">
    <source>
        <dbReference type="Google" id="ProtNLM"/>
    </source>
</evidence>
<comment type="caution">
    <text evidence="3">The sequence shown here is derived from an EMBL/GenBank/DDBJ whole genome shotgun (WGS) entry which is preliminary data.</text>
</comment>
<dbReference type="PANTHER" id="PTHR39966">
    <property type="entry name" value="BLL2471 PROTEIN-RELATED"/>
    <property type="match status" value="1"/>
</dbReference>
<protein>
    <recommendedName>
        <fullName evidence="4">PAC domain-containing protein</fullName>
    </recommendedName>
</protein>
<gene>
    <name evidence="3" type="ORF">LCGC14_2364990</name>
</gene>
<dbReference type="Pfam" id="PF13596">
    <property type="entry name" value="PAS_10"/>
    <property type="match status" value="1"/>
</dbReference>
<evidence type="ECO:0000259" key="1">
    <source>
        <dbReference type="Pfam" id="PF01814"/>
    </source>
</evidence>
<dbReference type="InterPro" id="IPR035965">
    <property type="entry name" value="PAS-like_dom_sf"/>
</dbReference>
<dbReference type="InterPro" id="IPR007380">
    <property type="entry name" value="DUF438"/>
</dbReference>
<sequence length="413" mass="46800">MGELKSSVKKRKELLKHMILQLHNGVAPEDVKKMLKRLLGQIPYEEVVEVEQELISEGLPQEEILKLCDIHSEVLKGSIDQTGAKIAEPGHPVHTFKKENEAIEWEVESLEKIFTDTASAGDGEETGGIYSKIKSHFISLADVEKHYARKENLLFPFLEKHGVTGPSSVMWGKHDETRVMLKAVFEALDKTDTSSKETLLVEIETIFKPCAQAIGEMIFKEEQILLPMSMDKLSVEEWYEIYAQSTEIGYCLYDPAAEWEPEGVKNKKIFERDAEKIKLPSGSMTPEVLGIILNTIPFDMTFVDKDDTVRYFTQGRERIFARTRAILGRKGQLCHPPSSAHIVEKILQDFKSGKEDSAAFWLTVGGRFIHIEYFALRNKEGTYLGTLEVSQDLTEKRKLKGESRILDYGSGKS</sequence>
<dbReference type="Gene3D" id="1.20.120.520">
    <property type="entry name" value="nmb1532 protein domain like"/>
    <property type="match status" value="1"/>
</dbReference>
<dbReference type="SUPFAM" id="SSF55785">
    <property type="entry name" value="PYP-like sensor domain (PAS domain)"/>
    <property type="match status" value="1"/>
</dbReference>
<name>A0A0F9C5D6_9ZZZZ</name>
<evidence type="ECO:0000259" key="2">
    <source>
        <dbReference type="Pfam" id="PF04282"/>
    </source>
</evidence>
<dbReference type="InterPro" id="IPR012312">
    <property type="entry name" value="Hemerythrin-like"/>
</dbReference>